<proteinExistence type="predicted"/>
<dbReference type="AlphaFoldDB" id="A0A0J0XSB4"/>
<gene>
    <name evidence="2" type="ORF">CC85DRAFT_229002</name>
</gene>
<evidence type="ECO:0000313" key="3">
    <source>
        <dbReference type="Proteomes" id="UP000053611"/>
    </source>
</evidence>
<evidence type="ECO:0000259" key="1">
    <source>
        <dbReference type="Pfam" id="PF12697"/>
    </source>
</evidence>
<name>A0A0J0XSB4_9TREE</name>
<dbReference type="STRING" id="879819.A0A0J0XSB4"/>
<dbReference type="SUPFAM" id="SSF53474">
    <property type="entry name" value="alpha/beta-Hydrolases"/>
    <property type="match status" value="1"/>
</dbReference>
<reference evidence="2 3" key="1">
    <citation type="submission" date="2015-03" db="EMBL/GenBank/DDBJ databases">
        <title>Genomics and transcriptomics of the oil-accumulating basidiomycete yeast T. oleaginosus allow insights into substrate utilization and the diverse evolutionary trajectories of mating systems in fungi.</title>
        <authorList>
            <consortium name="DOE Joint Genome Institute"/>
            <person name="Kourist R."/>
            <person name="Kracht O."/>
            <person name="Bracharz F."/>
            <person name="Lipzen A."/>
            <person name="Nolan M."/>
            <person name="Ohm R."/>
            <person name="Grigoriev I."/>
            <person name="Sun S."/>
            <person name="Heitman J."/>
            <person name="Bruck T."/>
            <person name="Nowrousian M."/>
        </authorList>
    </citation>
    <scope>NUCLEOTIDE SEQUENCE [LARGE SCALE GENOMIC DNA]</scope>
    <source>
        <strain evidence="2 3">IBC0246</strain>
    </source>
</reference>
<feature type="non-terminal residue" evidence="2">
    <location>
        <position position="1"/>
    </location>
</feature>
<feature type="domain" description="AB hydrolase-1" evidence="1">
    <location>
        <begin position="145"/>
        <end position="365"/>
    </location>
</feature>
<protein>
    <submittedName>
        <fullName evidence="2">Alpha/beta-hydrolase</fullName>
    </submittedName>
</protein>
<dbReference type="Proteomes" id="UP000053611">
    <property type="component" value="Unassembled WGS sequence"/>
</dbReference>
<keyword evidence="3" id="KW-1185">Reference proteome</keyword>
<dbReference type="OrthoDB" id="94039at2759"/>
<accession>A0A0J0XSB4</accession>
<dbReference type="GO" id="GO:0016787">
    <property type="term" value="F:hydrolase activity"/>
    <property type="evidence" value="ECO:0007669"/>
    <property type="project" value="UniProtKB-KW"/>
</dbReference>
<sequence length="376" mass="41332">PSQPTRPALFAPPGYVRSVHACPAAYPRMYEGTLSRSSYPYSSIPETETKEARAARLEKDKVACAEQAREAAKTEGAGWKTNSGEGLWLSVERWRREDPVEGGVTLLMLHANGMLKEFGTHILSSTAAVVVNEVFFLEDSLHGTSVDLNAGRLPPLHSWADGARDVLNFLSHCAPAFDEEVGWALEWRERASPRKVFAVGHSLGGNMAVHAAAAVPGLFEGLFLVEPMVSYPFPNILAHTAITLKRRDTWPSLDAAKTMRTNPMFSKFPDSIFDLWLSHGVVPKNNGELTLTTPPWCEAVVFSDCRSPQRGWDLLPSLNMPVGFVMSKDAQWMGGEKIARELTSRPPRARNERTTAGHLAVQEDPMGVGEALGRFL</sequence>
<dbReference type="EMBL" id="KQ087190">
    <property type="protein sequence ID" value="KLT43968.1"/>
    <property type="molecule type" value="Genomic_DNA"/>
</dbReference>
<feature type="non-terminal residue" evidence="2">
    <location>
        <position position="376"/>
    </location>
</feature>
<dbReference type="InterPro" id="IPR000073">
    <property type="entry name" value="AB_hydrolase_1"/>
</dbReference>
<evidence type="ECO:0000313" key="2">
    <source>
        <dbReference type="EMBL" id="KLT43968.1"/>
    </source>
</evidence>
<dbReference type="InterPro" id="IPR029058">
    <property type="entry name" value="AB_hydrolase_fold"/>
</dbReference>
<organism evidence="2 3">
    <name type="scientific">Cutaneotrichosporon oleaginosum</name>
    <dbReference type="NCBI Taxonomy" id="879819"/>
    <lineage>
        <taxon>Eukaryota</taxon>
        <taxon>Fungi</taxon>
        <taxon>Dikarya</taxon>
        <taxon>Basidiomycota</taxon>
        <taxon>Agaricomycotina</taxon>
        <taxon>Tremellomycetes</taxon>
        <taxon>Trichosporonales</taxon>
        <taxon>Trichosporonaceae</taxon>
        <taxon>Cutaneotrichosporon</taxon>
    </lineage>
</organism>
<dbReference type="Gene3D" id="3.40.50.1820">
    <property type="entry name" value="alpha/beta hydrolase"/>
    <property type="match status" value="1"/>
</dbReference>
<keyword evidence="2" id="KW-0378">Hydrolase</keyword>
<dbReference type="Pfam" id="PF12697">
    <property type="entry name" value="Abhydrolase_6"/>
    <property type="match status" value="1"/>
</dbReference>